<organism evidence="1">
    <name type="scientific">Anguilla anguilla</name>
    <name type="common">European freshwater eel</name>
    <name type="synonym">Muraena anguilla</name>
    <dbReference type="NCBI Taxonomy" id="7936"/>
    <lineage>
        <taxon>Eukaryota</taxon>
        <taxon>Metazoa</taxon>
        <taxon>Chordata</taxon>
        <taxon>Craniata</taxon>
        <taxon>Vertebrata</taxon>
        <taxon>Euteleostomi</taxon>
        <taxon>Actinopterygii</taxon>
        <taxon>Neopterygii</taxon>
        <taxon>Teleostei</taxon>
        <taxon>Anguilliformes</taxon>
        <taxon>Anguillidae</taxon>
        <taxon>Anguilla</taxon>
    </lineage>
</organism>
<dbReference type="AlphaFoldDB" id="A0A0E9US70"/>
<accession>A0A0E9US70</accession>
<reference evidence="1" key="1">
    <citation type="submission" date="2014-11" db="EMBL/GenBank/DDBJ databases">
        <authorList>
            <person name="Amaro Gonzalez C."/>
        </authorList>
    </citation>
    <scope>NUCLEOTIDE SEQUENCE</scope>
</reference>
<proteinExistence type="predicted"/>
<sequence length="24" mass="2792">MPVDKECETKQRLHQLKLSGLKPL</sequence>
<protein>
    <submittedName>
        <fullName evidence="1">Uncharacterized protein</fullName>
    </submittedName>
</protein>
<reference evidence="1" key="2">
    <citation type="journal article" date="2015" name="Fish Shellfish Immunol.">
        <title>Early steps in the European eel (Anguilla anguilla)-Vibrio vulnificus interaction in the gills: Role of the RtxA13 toxin.</title>
        <authorList>
            <person name="Callol A."/>
            <person name="Pajuelo D."/>
            <person name="Ebbesson L."/>
            <person name="Teles M."/>
            <person name="MacKenzie S."/>
            <person name="Amaro C."/>
        </authorList>
    </citation>
    <scope>NUCLEOTIDE SEQUENCE</scope>
</reference>
<evidence type="ECO:0000313" key="1">
    <source>
        <dbReference type="EMBL" id="JAH68672.1"/>
    </source>
</evidence>
<dbReference type="EMBL" id="GBXM01039905">
    <property type="protein sequence ID" value="JAH68672.1"/>
    <property type="molecule type" value="Transcribed_RNA"/>
</dbReference>
<name>A0A0E9US70_ANGAN</name>